<evidence type="ECO:0000259" key="3">
    <source>
        <dbReference type="PROSITE" id="PS50235"/>
    </source>
</evidence>
<dbReference type="InterPro" id="IPR018200">
    <property type="entry name" value="USP_CS"/>
</dbReference>
<dbReference type="EMBL" id="SKBN01000477">
    <property type="protein sequence ID" value="TGJ77117.1"/>
    <property type="molecule type" value="Genomic_DNA"/>
</dbReference>
<feature type="compositionally biased region" description="Polar residues" evidence="1">
    <location>
        <begin position="12"/>
        <end position="29"/>
    </location>
</feature>
<dbReference type="PANTHER" id="PTHR24006">
    <property type="entry name" value="UBIQUITIN CARBOXYL-TERMINAL HYDROLASE"/>
    <property type="match status" value="1"/>
</dbReference>
<dbReference type="InterPro" id="IPR001763">
    <property type="entry name" value="Rhodanese-like_dom"/>
</dbReference>
<feature type="region of interest" description="Disordered" evidence="1">
    <location>
        <begin position="601"/>
        <end position="657"/>
    </location>
</feature>
<dbReference type="InterPro" id="IPR036873">
    <property type="entry name" value="Rhodanese-like_dom_sf"/>
</dbReference>
<dbReference type="InterPro" id="IPR028889">
    <property type="entry name" value="USP"/>
</dbReference>
<dbReference type="SMART" id="SM00450">
    <property type="entry name" value="RHOD"/>
    <property type="match status" value="1"/>
</dbReference>
<organism evidence="4 5">
    <name type="scientific">Xylaria hypoxylon</name>
    <dbReference type="NCBI Taxonomy" id="37992"/>
    <lineage>
        <taxon>Eukaryota</taxon>
        <taxon>Fungi</taxon>
        <taxon>Dikarya</taxon>
        <taxon>Ascomycota</taxon>
        <taxon>Pezizomycotina</taxon>
        <taxon>Sordariomycetes</taxon>
        <taxon>Xylariomycetidae</taxon>
        <taxon>Xylariales</taxon>
        <taxon>Xylariaceae</taxon>
        <taxon>Xylaria</taxon>
    </lineage>
</organism>
<dbReference type="SUPFAM" id="SSF54001">
    <property type="entry name" value="Cysteine proteinases"/>
    <property type="match status" value="1"/>
</dbReference>
<accession>A0A4Z0Y2M3</accession>
<dbReference type="GO" id="GO:0004843">
    <property type="term" value="F:cysteine-type deubiquitinase activity"/>
    <property type="evidence" value="ECO:0007669"/>
    <property type="project" value="InterPro"/>
</dbReference>
<dbReference type="CDD" id="cd02257">
    <property type="entry name" value="Peptidase_C19"/>
    <property type="match status" value="1"/>
</dbReference>
<dbReference type="PROSITE" id="PS00973">
    <property type="entry name" value="USP_2"/>
    <property type="match status" value="1"/>
</dbReference>
<evidence type="ECO:0000259" key="2">
    <source>
        <dbReference type="PROSITE" id="PS50206"/>
    </source>
</evidence>
<dbReference type="Gene3D" id="1.20.58.80">
    <property type="entry name" value="Phosphotransferase system, lactose/cellobiose-type IIA subunit"/>
    <property type="match status" value="1"/>
</dbReference>
<dbReference type="PROSITE" id="PS50235">
    <property type="entry name" value="USP_3"/>
    <property type="match status" value="1"/>
</dbReference>
<dbReference type="PROSITE" id="PS50206">
    <property type="entry name" value="RHODANESE_3"/>
    <property type="match status" value="1"/>
</dbReference>
<sequence length="990" mass="109659">MSPVAYSGTVITPGNSTMMSNTRNHTNEPVENGPAGGVAYGGGSGSGKAPFRHIDDIVSVSVDLDPHTTLRKVLEAGDAHMRQAITFKDFGRPDLALQEYIKAFTIAVDKVPKHKDYPSLKSDRGDLGRLYHALKIKITSNGVAYERIKEMIKEDNLKNGVHPKKHVTKFPENQLLDLPTVPSNQPLRKSIDNRDTVSSSRIDNNPRSTSTNGHSTRPGPQFNDGSNPGRKARPVVHPKPQALHGNSIKPVPGNASPDLAARFAKLRASQESRNNSPLSSPAKPTGPRDMPLRHNLPLSVNSSLPVMPKVPDAIYSPARGTVTSEAANLPSSTPRGMFSRVNSLVSVPGTSRTSMESIFRTVNGEQFVTAHTYGDSQAPTSNLQIPEGELIRVAELLRFMKEASASANTKLLIIDVRDRQLFDEGHIFSQNTICLDPTILSRQNISATEIVDSMILAPASEKLALEQRDEADLIVFYDQDSEYIPQRATGVMEETVIFNIRQALVHYSFPKQLTHTPKLLVGGLNAWVDAMGKQSLQTSKTQQILSHATSTPASTRRRLRNRTLKPEEVDTFEEMIGRDENGEFDYTKSQEDFMRRFPSIREPESMVSDEKNDSAVQSTGSGGEEFLRDMTPTPPVRPKPSVARTRYSGLESADEQSPPGVLAMMATASANTKDTPTGLINPHNWCYANASIQALLASPGFADEFLNAQWPTQYRPDVPAIDPSSNQLMYEFITFLFGQLEAETRVRWTKNIFPQLDITQPVGFIANQWGNRPNNTIISRHWYLVELQTFTCNKCQANNFVSIEAERYAFSVPTHNSGTLEQAVKEHFADEQLDSECDACGSRGKTVRKQIVRLPPLLRVQLQRTDQTSTRKILSHFRFPFESLKLDNYALDSQSRTQIAGLLGGDAADGFDGPPTYVLFAVVAHAGENLNTGHYVCYIKSDNGTWTNCNDNRITANINATSAKQSLYTCAQTFTPVQLYYRRWQKGDKE</sequence>
<evidence type="ECO:0008006" key="6">
    <source>
        <dbReference type="Google" id="ProtNLM"/>
    </source>
</evidence>
<dbReference type="Pfam" id="PF00581">
    <property type="entry name" value="Rhodanese"/>
    <property type="match status" value="1"/>
</dbReference>
<evidence type="ECO:0000256" key="1">
    <source>
        <dbReference type="SAM" id="MobiDB-lite"/>
    </source>
</evidence>
<dbReference type="STRING" id="37992.A0A4Z0Y2M3"/>
<reference evidence="4 5" key="1">
    <citation type="submission" date="2019-03" db="EMBL/GenBank/DDBJ databases">
        <title>Draft genome sequence of Xylaria hypoxylon DSM 108379, a ubiquitous saprotrophic-parasitic fungi on hardwood.</title>
        <authorList>
            <person name="Buettner E."/>
            <person name="Leonhardt S."/>
            <person name="Gebauer A.M."/>
            <person name="Liers C."/>
            <person name="Hofrichter M."/>
            <person name="Kellner H."/>
        </authorList>
    </citation>
    <scope>NUCLEOTIDE SEQUENCE [LARGE SCALE GENOMIC DNA]</scope>
    <source>
        <strain evidence="4 5">DSM 108379</strain>
    </source>
</reference>
<comment type="caution">
    <text evidence="4">The sequence shown here is derived from an EMBL/GenBank/DDBJ whole genome shotgun (WGS) entry which is preliminary data.</text>
</comment>
<feature type="compositionally biased region" description="Basic and acidic residues" evidence="1">
    <location>
        <begin position="601"/>
        <end position="613"/>
    </location>
</feature>
<dbReference type="InterPro" id="IPR001394">
    <property type="entry name" value="Peptidase_C19_UCH"/>
</dbReference>
<feature type="compositionally biased region" description="Gly residues" evidence="1">
    <location>
        <begin position="34"/>
        <end position="44"/>
    </location>
</feature>
<feature type="domain" description="Rhodanese" evidence="2">
    <location>
        <begin position="407"/>
        <end position="536"/>
    </location>
</feature>
<gene>
    <name evidence="4" type="ORF">E0Z10_g10762</name>
</gene>
<feature type="region of interest" description="Disordered" evidence="1">
    <location>
        <begin position="161"/>
        <end position="292"/>
    </location>
</feature>
<name>A0A4Z0Y2M3_9PEZI</name>
<proteinExistence type="predicted"/>
<evidence type="ECO:0000313" key="5">
    <source>
        <dbReference type="Proteomes" id="UP000297716"/>
    </source>
</evidence>
<dbReference type="OrthoDB" id="292964at2759"/>
<dbReference type="Gene3D" id="3.90.70.10">
    <property type="entry name" value="Cysteine proteinases"/>
    <property type="match status" value="1"/>
</dbReference>
<protein>
    <recommendedName>
        <fullName evidence="6">USP domain-containing protein</fullName>
    </recommendedName>
</protein>
<dbReference type="Pfam" id="PF00443">
    <property type="entry name" value="UCH"/>
    <property type="match status" value="1"/>
</dbReference>
<feature type="domain" description="USP" evidence="3">
    <location>
        <begin position="677"/>
        <end position="984"/>
    </location>
</feature>
<dbReference type="GO" id="GO:0005829">
    <property type="term" value="C:cytosol"/>
    <property type="evidence" value="ECO:0007669"/>
    <property type="project" value="TreeGrafter"/>
</dbReference>
<feature type="compositionally biased region" description="Polar residues" evidence="1">
    <location>
        <begin position="269"/>
        <end position="279"/>
    </location>
</feature>
<dbReference type="AlphaFoldDB" id="A0A4Z0Y2M3"/>
<dbReference type="GO" id="GO:0005634">
    <property type="term" value="C:nucleus"/>
    <property type="evidence" value="ECO:0007669"/>
    <property type="project" value="TreeGrafter"/>
</dbReference>
<keyword evidence="5" id="KW-1185">Reference proteome</keyword>
<dbReference type="GO" id="GO:0016579">
    <property type="term" value="P:protein deubiquitination"/>
    <property type="evidence" value="ECO:0007669"/>
    <property type="project" value="InterPro"/>
</dbReference>
<evidence type="ECO:0000313" key="4">
    <source>
        <dbReference type="EMBL" id="TGJ77117.1"/>
    </source>
</evidence>
<dbReference type="InterPro" id="IPR050164">
    <property type="entry name" value="Peptidase_C19"/>
</dbReference>
<feature type="region of interest" description="Disordered" evidence="1">
    <location>
        <begin position="12"/>
        <end position="44"/>
    </location>
</feature>
<dbReference type="InterPro" id="IPR038765">
    <property type="entry name" value="Papain-like_cys_pep_sf"/>
</dbReference>
<feature type="compositionally biased region" description="Polar residues" evidence="1">
    <location>
        <begin position="196"/>
        <end position="215"/>
    </location>
</feature>
<dbReference type="Gene3D" id="3.40.250.10">
    <property type="entry name" value="Rhodanese-like domain"/>
    <property type="match status" value="1"/>
</dbReference>
<dbReference type="Proteomes" id="UP000297716">
    <property type="component" value="Unassembled WGS sequence"/>
</dbReference>
<dbReference type="SUPFAM" id="SSF52821">
    <property type="entry name" value="Rhodanese/Cell cycle control phosphatase"/>
    <property type="match status" value="1"/>
</dbReference>